<accession>A0A9Q8Q3L4</accession>
<reference evidence="3" key="1">
    <citation type="submission" date="2022-03" db="EMBL/GenBank/DDBJ databases">
        <title>ESBL-producing Moellerella wisconsensis and Escherichia marmotae isolated from wild game meat.</title>
        <authorList>
            <person name="Biggel M."/>
        </authorList>
    </citation>
    <scope>NUCLEOTIDE SEQUENCE</scope>
    <source>
        <strain evidence="3">W51</strain>
    </source>
</reference>
<dbReference type="AlphaFoldDB" id="A0A9Q8Q3L4"/>
<dbReference type="Proteomes" id="UP000829116">
    <property type="component" value="Chromosome"/>
</dbReference>
<evidence type="ECO:0000256" key="1">
    <source>
        <dbReference type="ARBA" id="ARBA00023125"/>
    </source>
</evidence>
<dbReference type="GO" id="GO:0003677">
    <property type="term" value="F:DNA binding"/>
    <property type="evidence" value="ECO:0007669"/>
    <property type="project" value="UniProtKB-KW"/>
</dbReference>
<dbReference type="EMBL" id="CP093245">
    <property type="protein sequence ID" value="UNH31063.1"/>
    <property type="molecule type" value="Genomic_DNA"/>
</dbReference>
<dbReference type="Pfam" id="PF01381">
    <property type="entry name" value="HTH_3"/>
    <property type="match status" value="1"/>
</dbReference>
<dbReference type="InterPro" id="IPR001387">
    <property type="entry name" value="Cro/C1-type_HTH"/>
</dbReference>
<dbReference type="PANTHER" id="PTHR46558">
    <property type="entry name" value="TRACRIPTIONAL REGULATORY PROTEIN-RELATED-RELATED"/>
    <property type="match status" value="1"/>
</dbReference>
<dbReference type="PROSITE" id="PS50943">
    <property type="entry name" value="HTH_CROC1"/>
    <property type="match status" value="1"/>
</dbReference>
<evidence type="ECO:0000313" key="3">
    <source>
        <dbReference type="EMBL" id="UNH31063.1"/>
    </source>
</evidence>
<dbReference type="CDD" id="cd00093">
    <property type="entry name" value="HTH_XRE"/>
    <property type="match status" value="1"/>
</dbReference>
<evidence type="ECO:0000313" key="4">
    <source>
        <dbReference type="Proteomes" id="UP000829116"/>
    </source>
</evidence>
<organism evidence="3 4">
    <name type="scientific">Moellerella wisconsensis</name>
    <dbReference type="NCBI Taxonomy" id="158849"/>
    <lineage>
        <taxon>Bacteria</taxon>
        <taxon>Pseudomonadati</taxon>
        <taxon>Pseudomonadota</taxon>
        <taxon>Gammaproteobacteria</taxon>
        <taxon>Enterobacterales</taxon>
        <taxon>Morganellaceae</taxon>
        <taxon>Moellerella</taxon>
    </lineage>
</organism>
<gene>
    <name evidence="3" type="ORF">MNY72_01670</name>
</gene>
<dbReference type="Gene3D" id="1.10.260.40">
    <property type="entry name" value="lambda repressor-like DNA-binding domains"/>
    <property type="match status" value="1"/>
</dbReference>
<dbReference type="SMART" id="SM00530">
    <property type="entry name" value="HTH_XRE"/>
    <property type="match status" value="1"/>
</dbReference>
<protein>
    <submittedName>
        <fullName evidence="3">Helix-turn-helix domain-containing protein</fullName>
    </submittedName>
</protein>
<dbReference type="SUPFAM" id="SSF47413">
    <property type="entry name" value="lambda repressor-like DNA-binding domains"/>
    <property type="match status" value="1"/>
</dbReference>
<evidence type="ECO:0000259" key="2">
    <source>
        <dbReference type="PROSITE" id="PS50943"/>
    </source>
</evidence>
<proteinExistence type="predicted"/>
<dbReference type="GeneID" id="79715926"/>
<dbReference type="RefSeq" id="WP_241501306.1">
    <property type="nucleotide sequence ID" value="NZ_CAWQWL010000001.1"/>
</dbReference>
<keyword evidence="1" id="KW-0238">DNA-binding</keyword>
<name>A0A9Q8Q3L4_9GAMM</name>
<dbReference type="InterPro" id="IPR010982">
    <property type="entry name" value="Lambda_DNA-bd_dom_sf"/>
</dbReference>
<feature type="domain" description="HTH cro/C1-type" evidence="2">
    <location>
        <begin position="12"/>
        <end position="66"/>
    </location>
</feature>
<sequence>MKNINKYVGRKIRLRRKELGFSGVQLANIIGMSQQQISRYERGECSITLEGLFILAKALDTTINQLLSEELSLDKDSLLEQKINNEIFFI</sequence>
<dbReference type="PANTHER" id="PTHR46558:SF4">
    <property type="entry name" value="DNA-BIDING PHAGE PROTEIN"/>
    <property type="match status" value="1"/>
</dbReference>